<protein>
    <submittedName>
        <fullName evidence="3">Armadillo repeat-containing protein 1-like</fullName>
    </submittedName>
</protein>
<dbReference type="GeneID" id="100371100"/>
<dbReference type="Proteomes" id="UP000694865">
    <property type="component" value="Unplaced"/>
</dbReference>
<gene>
    <name evidence="3" type="primary">LOC100371100</name>
</gene>
<reference evidence="3" key="1">
    <citation type="submission" date="2025-08" db="UniProtKB">
        <authorList>
            <consortium name="RefSeq"/>
        </authorList>
    </citation>
    <scope>IDENTIFICATION</scope>
    <source>
        <tissue evidence="3">Testes</tissue>
    </source>
</reference>
<dbReference type="RefSeq" id="XP_002733499.1">
    <property type="nucleotide sequence ID" value="XM_002733453.2"/>
</dbReference>
<proteinExistence type="predicted"/>
<sequence>QSRKICEEHILKVKGVISFTFDLSKHRCTLRAKNDLKPESLVAAIAKSKTMSAEQVLKNECGEEVLLSFGANPTTADKENNALPQYLPEDDSPIKGVDKAVVRTGKQEQQGSWLGSAAKFLSQSFYW</sequence>
<dbReference type="PANTHER" id="PTHR46840">
    <property type="entry name" value="ARMADILLO REPEAT-CONTAINING PROTEIN 1"/>
    <property type="match status" value="1"/>
</dbReference>
<feature type="region of interest" description="Disordered" evidence="1">
    <location>
        <begin position="72"/>
        <end position="91"/>
    </location>
</feature>
<organism evidence="2 3">
    <name type="scientific">Saccoglossus kowalevskii</name>
    <name type="common">Acorn worm</name>
    <dbReference type="NCBI Taxonomy" id="10224"/>
    <lineage>
        <taxon>Eukaryota</taxon>
        <taxon>Metazoa</taxon>
        <taxon>Hemichordata</taxon>
        <taxon>Enteropneusta</taxon>
        <taxon>Harrimaniidae</taxon>
        <taxon>Saccoglossus</taxon>
    </lineage>
</organism>
<evidence type="ECO:0000313" key="3">
    <source>
        <dbReference type="RefSeq" id="XP_002733499.1"/>
    </source>
</evidence>
<dbReference type="PANTHER" id="PTHR46840:SF2">
    <property type="entry name" value="ARMADILLO REPEAT-CONTAINING PROTEIN 1"/>
    <property type="match status" value="1"/>
</dbReference>
<name>A0ABM0GMZ7_SACKO</name>
<evidence type="ECO:0000256" key="1">
    <source>
        <dbReference type="SAM" id="MobiDB-lite"/>
    </source>
</evidence>
<feature type="non-terminal residue" evidence="3">
    <location>
        <position position="1"/>
    </location>
</feature>
<evidence type="ECO:0000313" key="2">
    <source>
        <dbReference type="Proteomes" id="UP000694865"/>
    </source>
</evidence>
<keyword evidence="2" id="KW-1185">Reference proteome</keyword>
<accession>A0ABM0GMZ7</accession>
<dbReference type="InterPro" id="IPR016617">
    <property type="entry name" value="ARMC1"/>
</dbReference>